<keyword evidence="3" id="KW-1185">Reference proteome</keyword>
<name>A0ABV9PWR3_9ACTN</name>
<reference evidence="3" key="1">
    <citation type="journal article" date="2019" name="Int. J. Syst. Evol. Microbiol.">
        <title>The Global Catalogue of Microorganisms (GCM) 10K type strain sequencing project: providing services to taxonomists for standard genome sequencing and annotation.</title>
        <authorList>
            <consortium name="The Broad Institute Genomics Platform"/>
            <consortium name="The Broad Institute Genome Sequencing Center for Infectious Disease"/>
            <person name="Wu L."/>
            <person name="Ma J."/>
        </authorList>
    </citation>
    <scope>NUCLEOTIDE SEQUENCE [LARGE SCALE GENOMIC DNA]</scope>
    <source>
        <strain evidence="3">JCM 11882</strain>
    </source>
</reference>
<dbReference type="PANTHER" id="PTHR24094:SF15">
    <property type="entry name" value="AMP-DEPENDENT SYNTHETASE_LIGASE DOMAIN-CONTAINING PROTEIN-RELATED"/>
    <property type="match status" value="1"/>
</dbReference>
<dbReference type="GO" id="GO:0004519">
    <property type="term" value="F:endonuclease activity"/>
    <property type="evidence" value="ECO:0007669"/>
    <property type="project" value="UniProtKB-KW"/>
</dbReference>
<accession>A0ABV9PWR3</accession>
<gene>
    <name evidence="2" type="ORF">ACFO7U_15860</name>
</gene>
<keyword evidence="2" id="KW-0255">Endonuclease</keyword>
<evidence type="ECO:0000313" key="3">
    <source>
        <dbReference type="Proteomes" id="UP001595836"/>
    </source>
</evidence>
<evidence type="ECO:0000259" key="1">
    <source>
        <dbReference type="Pfam" id="PF07510"/>
    </source>
</evidence>
<evidence type="ECO:0000313" key="2">
    <source>
        <dbReference type="EMBL" id="MFC4756248.1"/>
    </source>
</evidence>
<proteinExistence type="predicted"/>
<sequence>MAGKFPPIPRRALALFVLTTGVLALVVVLGQPRGSAPGSPTRDRVVPLVDAVSVVPERPAVPGYERDCSGDSACVFGPAWSDVTGAPGGGNGCPTRQDVLARDIHAGAGATTGACAAPSGVLIDPYTGHTVDVGGSGVRGIHVDHVFPLSAAWDLGAWEWTARRRAEFANDIDHNLLAVTGGVNTRKSDSTPADWLPPDPARHCFYAARYLTAAIAYGLPVTDADHDALSRAVSRCPE</sequence>
<protein>
    <submittedName>
        <fullName evidence="2">HNH endonuclease family protein</fullName>
    </submittedName>
</protein>
<dbReference type="Proteomes" id="UP001595836">
    <property type="component" value="Unassembled WGS sequence"/>
</dbReference>
<dbReference type="PANTHER" id="PTHR24094">
    <property type="entry name" value="SECRETED PROTEIN"/>
    <property type="match status" value="1"/>
</dbReference>
<feature type="domain" description="GmrSD restriction endonucleases C-terminal" evidence="1">
    <location>
        <begin position="142"/>
        <end position="231"/>
    </location>
</feature>
<dbReference type="Pfam" id="PF07510">
    <property type="entry name" value="GmrSD_C"/>
    <property type="match status" value="1"/>
</dbReference>
<organism evidence="2 3">
    <name type="scientific">Dietzia aurantiaca</name>
    <dbReference type="NCBI Taxonomy" id="983873"/>
    <lineage>
        <taxon>Bacteria</taxon>
        <taxon>Bacillati</taxon>
        <taxon>Actinomycetota</taxon>
        <taxon>Actinomycetes</taxon>
        <taxon>Mycobacteriales</taxon>
        <taxon>Dietziaceae</taxon>
        <taxon>Dietzia</taxon>
    </lineage>
</organism>
<keyword evidence="2" id="KW-0378">Hydrolase</keyword>
<dbReference type="InterPro" id="IPR011089">
    <property type="entry name" value="GmrSD_C"/>
</dbReference>
<dbReference type="EMBL" id="JBHSHP010000059">
    <property type="protein sequence ID" value="MFC4756248.1"/>
    <property type="molecule type" value="Genomic_DNA"/>
</dbReference>
<dbReference type="RefSeq" id="WP_344993295.1">
    <property type="nucleotide sequence ID" value="NZ_BAABCD010000021.1"/>
</dbReference>
<keyword evidence="2" id="KW-0540">Nuclease</keyword>
<comment type="caution">
    <text evidence="2">The sequence shown here is derived from an EMBL/GenBank/DDBJ whole genome shotgun (WGS) entry which is preliminary data.</text>
</comment>